<dbReference type="EMBL" id="JBHEGD010000002">
    <property type="protein sequence ID" value="MFH6601721.1"/>
    <property type="molecule type" value="Genomic_DNA"/>
</dbReference>
<keyword evidence="1" id="KW-0472">Membrane</keyword>
<evidence type="ECO:0000256" key="1">
    <source>
        <dbReference type="SAM" id="Phobius"/>
    </source>
</evidence>
<keyword evidence="3" id="KW-1185">Reference proteome</keyword>
<dbReference type="Proteomes" id="UP001609932">
    <property type="component" value="Unassembled WGS sequence"/>
</dbReference>
<feature type="transmembrane region" description="Helical" evidence="1">
    <location>
        <begin position="71"/>
        <end position="94"/>
    </location>
</feature>
<accession>A0ABW7MK19</accession>
<keyword evidence="1" id="KW-0812">Transmembrane</keyword>
<proteinExistence type="predicted"/>
<dbReference type="Pfam" id="PF09600">
    <property type="entry name" value="Cyd_oper_YbgE"/>
    <property type="match status" value="1"/>
</dbReference>
<evidence type="ECO:0000313" key="3">
    <source>
        <dbReference type="Proteomes" id="UP001609932"/>
    </source>
</evidence>
<dbReference type="RefSeq" id="WP_395273981.1">
    <property type="nucleotide sequence ID" value="NZ_JBHEGD010000002.1"/>
</dbReference>
<evidence type="ECO:0000313" key="2">
    <source>
        <dbReference type="EMBL" id="MFH6601721.1"/>
    </source>
</evidence>
<sequence>MSAWVLARQHVACRALSLLLASPLALLLLIHPAAYLDAQGGYSHSLLMLVMLGISGGFVHGLGFDPRNRILSLLLGPICAWPLLGLGYCLLLQAQGLMGT</sequence>
<keyword evidence="1" id="KW-1133">Transmembrane helix</keyword>
<reference evidence="2 3" key="1">
    <citation type="submission" date="2024-09" db="EMBL/GenBank/DDBJ databases">
        <title>Elucidation of the Bokeelamides from Bacteria Associated with Moon Snail Egg Collars.</title>
        <authorList>
            <person name="Campbell R."/>
            <person name="Piedl K."/>
            <person name="Mevers E."/>
        </authorList>
    </citation>
    <scope>NUCLEOTIDE SEQUENCE [LARGE SCALE GENOMIC DNA]</scope>
    <source>
        <strain evidence="2 3">EM133</strain>
    </source>
</reference>
<dbReference type="InterPro" id="IPR011846">
    <property type="entry name" value="Cyd_oper_YbgE"/>
</dbReference>
<name>A0ABW7MK19_9GAMM</name>
<gene>
    <name evidence="2" type="ORF">ACEVAQ_23755</name>
</gene>
<feature type="transmembrane region" description="Helical" evidence="1">
    <location>
        <begin position="46"/>
        <end position="64"/>
    </location>
</feature>
<protein>
    <submittedName>
        <fullName evidence="2">Cyd operon YbgE family protein</fullName>
    </submittedName>
</protein>
<organism evidence="2 3">
    <name type="scientific">Ectopseudomonas khazarica</name>
    <dbReference type="NCBI Taxonomy" id="2502979"/>
    <lineage>
        <taxon>Bacteria</taxon>
        <taxon>Pseudomonadati</taxon>
        <taxon>Pseudomonadota</taxon>
        <taxon>Gammaproteobacteria</taxon>
        <taxon>Pseudomonadales</taxon>
        <taxon>Pseudomonadaceae</taxon>
        <taxon>Ectopseudomonas</taxon>
    </lineage>
</organism>
<comment type="caution">
    <text evidence="2">The sequence shown here is derived from an EMBL/GenBank/DDBJ whole genome shotgun (WGS) entry which is preliminary data.</text>
</comment>